<proteinExistence type="predicted"/>
<gene>
    <name evidence="1" type="ORF">FHY32_001683</name>
</gene>
<evidence type="ECO:0000313" key="1">
    <source>
        <dbReference type="EMBL" id="MBB4723346.1"/>
    </source>
</evidence>
<dbReference type="AlphaFoldDB" id="A0AAW3U2U6"/>
<evidence type="ECO:0000313" key="2">
    <source>
        <dbReference type="Proteomes" id="UP000576603"/>
    </source>
</evidence>
<sequence>MGLKIWAITSESSVRFGPTHPHACVLLRAQLCSAEQACTGPQWPITDCIAQSSLADISHPVHPNAAWSASLGGACIVLSPPTLGLSKGP</sequence>
<protein>
    <submittedName>
        <fullName evidence="1">Uncharacterized protein</fullName>
    </submittedName>
</protein>
<organism evidence="1 2">
    <name type="scientific">Xanthomonas euvesicatoria</name>
    <dbReference type="NCBI Taxonomy" id="456327"/>
    <lineage>
        <taxon>Bacteria</taxon>
        <taxon>Pseudomonadati</taxon>
        <taxon>Pseudomonadota</taxon>
        <taxon>Gammaproteobacteria</taxon>
        <taxon>Lysobacterales</taxon>
        <taxon>Lysobacteraceae</taxon>
        <taxon>Xanthomonas</taxon>
    </lineage>
</organism>
<reference evidence="1 2" key="1">
    <citation type="submission" date="2020-08" db="EMBL/GenBank/DDBJ databases">
        <title>Studying the diversity of plant-associated saprophytic bacteria and their role in host health and plant-pathogen interactions.</title>
        <authorList>
            <person name="Potnis N."/>
        </authorList>
    </citation>
    <scope>NUCLEOTIDE SEQUENCE [LARGE SCALE GENOMIC DNA]</scope>
    <source>
        <strain evidence="1 2">CFBP 7922</strain>
    </source>
</reference>
<dbReference type="EMBL" id="JACHNL010000003">
    <property type="protein sequence ID" value="MBB4723346.1"/>
    <property type="molecule type" value="Genomic_DNA"/>
</dbReference>
<comment type="caution">
    <text evidence="1">The sequence shown here is derived from an EMBL/GenBank/DDBJ whole genome shotgun (WGS) entry which is preliminary data.</text>
</comment>
<dbReference type="Proteomes" id="UP000576603">
    <property type="component" value="Unassembled WGS sequence"/>
</dbReference>
<accession>A0AAW3U2U6</accession>
<name>A0AAW3U2U6_XANEU</name>